<evidence type="ECO:0000313" key="2">
    <source>
        <dbReference type="Proteomes" id="UP000018291"/>
    </source>
</evidence>
<keyword evidence="2" id="KW-1185">Reference proteome</keyword>
<sequence length="264" mass="28629">MAAPVRWATFVTDSGRFSDEGAQRWGRSIMAGKPTGKQVTPESVMDFAEFGYAFAELVLVPEVIGPRLQALLPDQLKVKESIGPITASVRGSATVGDIQSIELGVEEMSTLRRHRADVHLDLSLRLNLKVTKESYRVTGRFPLVLTSSVVRPLSLVVDTEPPDPVDIEVEVVGGGRLKLAEKVGNLDDRIRGHVVRIVEEMVAETEMHRRFDVVELVHLALKAVGEPQLSGKVTYDERIDRDLGGAATGDFVADNIPVGGAAVG</sequence>
<protein>
    <submittedName>
        <fullName evidence="1">Uncharacterized protein</fullName>
    </submittedName>
</protein>
<evidence type="ECO:0000313" key="1">
    <source>
        <dbReference type="EMBL" id="CCM61821.1"/>
    </source>
</evidence>
<dbReference type="Proteomes" id="UP000018291">
    <property type="component" value="Unassembled WGS sequence"/>
</dbReference>
<gene>
    <name evidence="1" type="ORF">BN381_10052</name>
</gene>
<proteinExistence type="predicted"/>
<accession>R4YY48</accession>
<name>R4YY48_9ACTN</name>
<dbReference type="AlphaFoldDB" id="R4YY48"/>
<reference evidence="1 2" key="1">
    <citation type="journal article" date="2013" name="ISME J.">
        <title>Metabolic model for the filamentous 'Candidatus Microthrix parvicella' based on genomic and metagenomic analyses.</title>
        <authorList>
            <person name="Jon McIlroy S."/>
            <person name="Kristiansen R."/>
            <person name="Albertsen M."/>
            <person name="Michael Karst S."/>
            <person name="Rossetti S."/>
            <person name="Lund Nielsen J."/>
            <person name="Tandoi V."/>
            <person name="James Seviour R."/>
            <person name="Nielsen P.H."/>
        </authorList>
    </citation>
    <scope>NUCLEOTIDE SEQUENCE [LARGE SCALE GENOMIC DNA]</scope>
    <source>
        <strain evidence="1 2">RN1</strain>
    </source>
</reference>
<dbReference type="HOGENOM" id="CLU_1052465_0_0_11"/>
<dbReference type="EMBL" id="CANL01000001">
    <property type="protein sequence ID" value="CCM61821.1"/>
    <property type="molecule type" value="Genomic_DNA"/>
</dbReference>
<organism evidence="1 2">
    <name type="scientific">Candidatus Neomicrothrix parvicella RN1</name>
    <dbReference type="NCBI Taxonomy" id="1229780"/>
    <lineage>
        <taxon>Bacteria</taxon>
        <taxon>Bacillati</taxon>
        <taxon>Actinomycetota</taxon>
        <taxon>Acidimicrobiia</taxon>
        <taxon>Acidimicrobiales</taxon>
        <taxon>Microthrixaceae</taxon>
        <taxon>Candidatus Neomicrothrix</taxon>
    </lineage>
</organism>
<comment type="caution">
    <text evidence="1">The sequence shown here is derived from an EMBL/GenBank/DDBJ whole genome shotgun (WGS) entry which is preliminary data.</text>
</comment>